<comment type="similarity">
    <text evidence="2">Belongs to the cullin family.</text>
</comment>
<dbReference type="Pfam" id="PF00888">
    <property type="entry name" value="Cullin"/>
    <property type="match status" value="1"/>
</dbReference>
<evidence type="ECO:0000313" key="7">
    <source>
        <dbReference type="Proteomes" id="UP000775213"/>
    </source>
</evidence>
<dbReference type="GO" id="GO:0031625">
    <property type="term" value="F:ubiquitin protein ligase binding"/>
    <property type="evidence" value="ECO:0007669"/>
    <property type="project" value="InterPro"/>
</dbReference>
<dbReference type="InterPro" id="IPR016159">
    <property type="entry name" value="Cullin_repeat-like_dom_sf"/>
</dbReference>
<protein>
    <recommendedName>
        <fullName evidence="5">Cullin N-terminal domain-containing protein</fullName>
    </recommendedName>
</protein>
<evidence type="ECO:0000256" key="4">
    <source>
        <dbReference type="SAM" id="Coils"/>
    </source>
</evidence>
<dbReference type="SUPFAM" id="SSF74788">
    <property type="entry name" value="Cullin repeat-like"/>
    <property type="match status" value="1"/>
</dbReference>
<evidence type="ECO:0000259" key="5">
    <source>
        <dbReference type="Pfam" id="PF00888"/>
    </source>
</evidence>
<reference evidence="6 7" key="1">
    <citation type="journal article" date="2021" name="Hortic Res">
        <title>Chromosome-scale assembly of the Dendrobium chrysotoxum genome enhances the understanding of orchid evolution.</title>
        <authorList>
            <person name="Zhang Y."/>
            <person name="Zhang G.Q."/>
            <person name="Zhang D."/>
            <person name="Liu X.D."/>
            <person name="Xu X.Y."/>
            <person name="Sun W.H."/>
            <person name="Yu X."/>
            <person name="Zhu X."/>
            <person name="Wang Z.W."/>
            <person name="Zhao X."/>
            <person name="Zhong W.Y."/>
            <person name="Chen H."/>
            <person name="Yin W.L."/>
            <person name="Huang T."/>
            <person name="Niu S.C."/>
            <person name="Liu Z.J."/>
        </authorList>
    </citation>
    <scope>NUCLEOTIDE SEQUENCE [LARGE SCALE GENOMIC DNA]</scope>
    <source>
        <strain evidence="6">Lindl</strain>
    </source>
</reference>
<evidence type="ECO:0000313" key="6">
    <source>
        <dbReference type="EMBL" id="KAH0445930.1"/>
    </source>
</evidence>
<evidence type="ECO:0000256" key="2">
    <source>
        <dbReference type="ARBA" id="ARBA00006019"/>
    </source>
</evidence>
<name>A0AAV7FQ04_DENCH</name>
<dbReference type="InterPro" id="IPR001373">
    <property type="entry name" value="Cullin_N"/>
</dbReference>
<comment type="caution">
    <text evidence="6">The sequence shown here is derived from an EMBL/GenBank/DDBJ whole genome shotgun (WGS) entry which is preliminary data.</text>
</comment>
<proteinExistence type="inferred from homology"/>
<comment type="pathway">
    <text evidence="1">Protein modification; protein ubiquitination.</text>
</comment>
<dbReference type="Proteomes" id="UP000775213">
    <property type="component" value="Unassembled WGS sequence"/>
</dbReference>
<keyword evidence="7" id="KW-1185">Reference proteome</keyword>
<dbReference type="InterPro" id="IPR045093">
    <property type="entry name" value="Cullin"/>
</dbReference>
<dbReference type="AlphaFoldDB" id="A0AAV7FQ04"/>
<keyword evidence="3" id="KW-0833">Ubl conjugation pathway</keyword>
<dbReference type="EMBL" id="JAGFBR010000318">
    <property type="protein sequence ID" value="KAH0445930.1"/>
    <property type="molecule type" value="Genomic_DNA"/>
</dbReference>
<dbReference type="PANTHER" id="PTHR11932">
    <property type="entry name" value="CULLIN"/>
    <property type="match status" value="1"/>
</dbReference>
<organism evidence="6 7">
    <name type="scientific">Dendrobium chrysotoxum</name>
    <name type="common">Orchid</name>
    <dbReference type="NCBI Taxonomy" id="161865"/>
    <lineage>
        <taxon>Eukaryota</taxon>
        <taxon>Viridiplantae</taxon>
        <taxon>Streptophyta</taxon>
        <taxon>Embryophyta</taxon>
        <taxon>Tracheophyta</taxon>
        <taxon>Spermatophyta</taxon>
        <taxon>Magnoliopsida</taxon>
        <taxon>Liliopsida</taxon>
        <taxon>Asparagales</taxon>
        <taxon>Orchidaceae</taxon>
        <taxon>Epidendroideae</taxon>
        <taxon>Malaxideae</taxon>
        <taxon>Dendrobiinae</taxon>
        <taxon>Dendrobium</taxon>
    </lineage>
</organism>
<sequence length="339" mass="38825">MSNPNGFSIASSGPAATPLPSAHDLEATWRYIQDGIEVPRQPALVGDRRTANGCRSVQQTLTVLPKHLKAIRKGAESLNEEALLKYYATEWDRYTAGANYVHRLFTYLNRHWIKREREEGHKIHTVYTLALVQWKEHLFRYVKSKQRLANALLKQIEKQRNGDVIETSLVKKVIDSLVSLGLDEQDSTRLNLEVYRAEFEGYFLTATELYYKAESAAFVVANSVVDYMKKAEARLKEEEDRIELYLHVNTRANLIGVCENVLVRDHKQMLWDEFQALLDAEKSDDLYRMYTLLSRISEGLDPLREQFEAHVKRTGLAAIEKVAGESGEAMDPQHTLLPC</sequence>
<dbReference type="Gene3D" id="1.20.1310.10">
    <property type="entry name" value="Cullin Repeats"/>
    <property type="match status" value="3"/>
</dbReference>
<evidence type="ECO:0000256" key="3">
    <source>
        <dbReference type="ARBA" id="ARBA00022786"/>
    </source>
</evidence>
<gene>
    <name evidence="6" type="ORF">IEQ34_025239</name>
</gene>
<feature type="coiled-coil region" evidence="4">
    <location>
        <begin position="221"/>
        <end position="248"/>
    </location>
</feature>
<dbReference type="GO" id="GO:0006511">
    <property type="term" value="P:ubiquitin-dependent protein catabolic process"/>
    <property type="evidence" value="ECO:0007669"/>
    <property type="project" value="InterPro"/>
</dbReference>
<dbReference type="FunFam" id="1.20.1310.10:FF:000011">
    <property type="entry name" value="Cullin 1"/>
    <property type="match status" value="1"/>
</dbReference>
<keyword evidence="4" id="KW-0175">Coiled coil</keyword>
<feature type="domain" description="Cullin N-terminal" evidence="5">
    <location>
        <begin position="59"/>
        <end position="329"/>
    </location>
</feature>
<evidence type="ECO:0000256" key="1">
    <source>
        <dbReference type="ARBA" id="ARBA00004906"/>
    </source>
</evidence>
<accession>A0AAV7FQ04</accession>